<reference evidence="14 15" key="2">
    <citation type="submission" date="2018-11" db="EMBL/GenBank/DDBJ databases">
        <authorList>
            <consortium name="Pathogen Informatics"/>
        </authorList>
    </citation>
    <scope>NUCLEOTIDE SEQUENCE [LARGE SCALE GENOMIC DNA]</scope>
</reference>
<dbReference type="GO" id="GO:0005634">
    <property type="term" value="C:nucleus"/>
    <property type="evidence" value="ECO:0007669"/>
    <property type="project" value="UniProtKB-SubCell"/>
</dbReference>
<evidence type="ECO:0000256" key="3">
    <source>
        <dbReference type="ARBA" id="ARBA00006793"/>
    </source>
</evidence>
<evidence type="ECO:0000256" key="4">
    <source>
        <dbReference type="ARBA" id="ARBA00022454"/>
    </source>
</evidence>
<evidence type="ECO:0000256" key="10">
    <source>
        <dbReference type="ARBA" id="ARBA00023204"/>
    </source>
</evidence>
<evidence type="ECO:0000256" key="12">
    <source>
        <dbReference type="SAM" id="MobiDB-lite"/>
    </source>
</evidence>
<feature type="region of interest" description="Disordered" evidence="12">
    <location>
        <begin position="1"/>
        <end position="27"/>
    </location>
</feature>
<dbReference type="Gene3D" id="3.40.50.300">
    <property type="entry name" value="P-loop containing nucleotide triphosphate hydrolases"/>
    <property type="match status" value="1"/>
</dbReference>
<sequence length="152" mass="16493">MPAKRRKKQKSDIQVKKRRTDGRSDPESCPFCCGTLKRMVLKNFLCHPKLDFSFGPMVNFITGRNGTGKSAVMAGMVVGLGGRASVMNRGQALRCYIRNGCSSATISITIANAGSDAFKPDVYGAEIVVERKIFLTGASAYRLMSADGTYPD</sequence>
<evidence type="ECO:0000259" key="13">
    <source>
        <dbReference type="Pfam" id="PF13476"/>
    </source>
</evidence>
<evidence type="ECO:0000313" key="14">
    <source>
        <dbReference type="EMBL" id="VDP34027.1"/>
    </source>
</evidence>
<keyword evidence="6" id="KW-0227">DNA damage</keyword>
<evidence type="ECO:0000313" key="15">
    <source>
        <dbReference type="Proteomes" id="UP000270296"/>
    </source>
</evidence>
<evidence type="ECO:0000313" key="16">
    <source>
        <dbReference type="WBParaSite" id="SBAD_0001108301-mRNA-1"/>
    </source>
</evidence>
<evidence type="ECO:0000256" key="9">
    <source>
        <dbReference type="ARBA" id="ARBA00023172"/>
    </source>
</evidence>
<proteinExistence type="inferred from homology"/>
<evidence type="ECO:0000256" key="1">
    <source>
        <dbReference type="ARBA" id="ARBA00004123"/>
    </source>
</evidence>
<dbReference type="OrthoDB" id="10072614at2759"/>
<evidence type="ECO:0000256" key="11">
    <source>
        <dbReference type="ARBA" id="ARBA00023242"/>
    </source>
</evidence>
<dbReference type="GO" id="GO:0030915">
    <property type="term" value="C:Smc5-Smc6 complex"/>
    <property type="evidence" value="ECO:0007669"/>
    <property type="project" value="TreeGrafter"/>
</dbReference>
<dbReference type="GO" id="GO:0003697">
    <property type="term" value="F:single-stranded DNA binding"/>
    <property type="evidence" value="ECO:0007669"/>
    <property type="project" value="TreeGrafter"/>
</dbReference>
<dbReference type="GO" id="GO:0016887">
    <property type="term" value="F:ATP hydrolysis activity"/>
    <property type="evidence" value="ECO:0007669"/>
    <property type="project" value="InterPro"/>
</dbReference>
<organism evidence="16">
    <name type="scientific">Soboliphyme baturini</name>
    <dbReference type="NCBI Taxonomy" id="241478"/>
    <lineage>
        <taxon>Eukaryota</taxon>
        <taxon>Metazoa</taxon>
        <taxon>Ecdysozoa</taxon>
        <taxon>Nematoda</taxon>
        <taxon>Enoplea</taxon>
        <taxon>Dorylaimia</taxon>
        <taxon>Dioctophymatida</taxon>
        <taxon>Dioctophymatoidea</taxon>
        <taxon>Soboliphymatidae</taxon>
        <taxon>Soboliphyme</taxon>
    </lineage>
</organism>
<dbReference type="GO" id="GO:0035861">
    <property type="term" value="C:site of double-strand break"/>
    <property type="evidence" value="ECO:0007669"/>
    <property type="project" value="TreeGrafter"/>
</dbReference>
<accession>A0A183J4B1</accession>
<name>A0A183J4B1_9BILA</name>
<evidence type="ECO:0000256" key="8">
    <source>
        <dbReference type="ARBA" id="ARBA00023054"/>
    </source>
</evidence>
<keyword evidence="5" id="KW-0547">Nucleotide-binding</keyword>
<dbReference type="GO" id="GO:0003684">
    <property type="term" value="F:damaged DNA binding"/>
    <property type="evidence" value="ECO:0007669"/>
    <property type="project" value="TreeGrafter"/>
</dbReference>
<dbReference type="WBParaSite" id="SBAD_0001108301-mRNA-1">
    <property type="protein sequence ID" value="SBAD_0001108301-mRNA-1"/>
    <property type="gene ID" value="SBAD_0001108301"/>
</dbReference>
<keyword evidence="4" id="KW-0158">Chromosome</keyword>
<feature type="domain" description="Rad50/SbcC-type AAA" evidence="13">
    <location>
        <begin position="38"/>
        <end position="111"/>
    </location>
</feature>
<evidence type="ECO:0000256" key="6">
    <source>
        <dbReference type="ARBA" id="ARBA00022763"/>
    </source>
</evidence>
<keyword evidence="8" id="KW-0175">Coiled coil</keyword>
<comment type="subcellular location">
    <subcellularLocation>
        <location evidence="2">Chromosome</location>
    </subcellularLocation>
    <subcellularLocation>
        <location evidence="1">Nucleus</location>
    </subcellularLocation>
</comment>
<keyword evidence="11" id="KW-0539">Nucleus</keyword>
<keyword evidence="10" id="KW-0234">DNA repair</keyword>
<dbReference type="Pfam" id="PF13476">
    <property type="entry name" value="AAA_23"/>
    <property type="match status" value="1"/>
</dbReference>
<dbReference type="GO" id="GO:0005524">
    <property type="term" value="F:ATP binding"/>
    <property type="evidence" value="ECO:0007669"/>
    <property type="project" value="UniProtKB-KW"/>
</dbReference>
<dbReference type="EMBL" id="UZAM01014450">
    <property type="protein sequence ID" value="VDP34027.1"/>
    <property type="molecule type" value="Genomic_DNA"/>
</dbReference>
<keyword evidence="7" id="KW-0067">ATP-binding</keyword>
<dbReference type="PANTHER" id="PTHR19306">
    <property type="entry name" value="STRUCTURAL MAINTENANCE OF CHROMOSOMES 5,6 SMC5, SMC6"/>
    <property type="match status" value="1"/>
</dbReference>
<evidence type="ECO:0000256" key="7">
    <source>
        <dbReference type="ARBA" id="ARBA00022840"/>
    </source>
</evidence>
<gene>
    <name evidence="14" type="ORF">SBAD_LOCUS10709</name>
</gene>
<dbReference type="AlphaFoldDB" id="A0A183J4B1"/>
<dbReference type="InterPro" id="IPR027417">
    <property type="entry name" value="P-loop_NTPase"/>
</dbReference>
<evidence type="ECO:0000256" key="2">
    <source>
        <dbReference type="ARBA" id="ARBA00004286"/>
    </source>
</evidence>
<dbReference type="SUPFAM" id="SSF52540">
    <property type="entry name" value="P-loop containing nucleoside triphosphate hydrolases"/>
    <property type="match status" value="1"/>
</dbReference>
<keyword evidence="9" id="KW-0233">DNA recombination</keyword>
<dbReference type="InterPro" id="IPR038729">
    <property type="entry name" value="Rad50/SbcC_AAA"/>
</dbReference>
<dbReference type="PANTHER" id="PTHR19306:SF6">
    <property type="entry name" value="STRUCTURAL MAINTENANCE OF CHROMOSOMES PROTEIN 6"/>
    <property type="match status" value="1"/>
</dbReference>
<comment type="similarity">
    <text evidence="3">Belongs to the SMC family. SMC6 subfamily.</text>
</comment>
<dbReference type="GO" id="GO:0000724">
    <property type="term" value="P:double-strand break repair via homologous recombination"/>
    <property type="evidence" value="ECO:0007669"/>
    <property type="project" value="TreeGrafter"/>
</dbReference>
<keyword evidence="15" id="KW-1185">Reference proteome</keyword>
<reference evidence="16" key="1">
    <citation type="submission" date="2016-06" db="UniProtKB">
        <authorList>
            <consortium name="WormBaseParasite"/>
        </authorList>
    </citation>
    <scope>IDENTIFICATION</scope>
</reference>
<protein>
    <submittedName>
        <fullName evidence="16">AAA_23 domain-containing protein</fullName>
    </submittedName>
</protein>
<evidence type="ECO:0000256" key="5">
    <source>
        <dbReference type="ARBA" id="ARBA00022741"/>
    </source>
</evidence>
<feature type="compositionally biased region" description="Basic and acidic residues" evidence="12">
    <location>
        <begin position="10"/>
        <end position="26"/>
    </location>
</feature>
<dbReference type="Proteomes" id="UP000270296">
    <property type="component" value="Unassembled WGS sequence"/>
</dbReference>